<protein>
    <submittedName>
        <fullName evidence="2">Uncharacterized protein</fullName>
    </submittedName>
</protein>
<keyword evidence="3" id="KW-1185">Reference proteome</keyword>
<comment type="caution">
    <text evidence="2">The sequence shown here is derived from an EMBL/GenBank/DDBJ whole genome shotgun (WGS) entry which is preliminary data.</text>
</comment>
<feature type="region of interest" description="Disordered" evidence="1">
    <location>
        <begin position="268"/>
        <end position="293"/>
    </location>
</feature>
<gene>
    <name evidence="2" type="ORF">GMORB2_5533</name>
</gene>
<feature type="compositionally biased region" description="Polar residues" evidence="1">
    <location>
        <begin position="17"/>
        <end position="27"/>
    </location>
</feature>
<dbReference type="Proteomes" id="UP000749293">
    <property type="component" value="Unassembled WGS sequence"/>
</dbReference>
<proteinExistence type="predicted"/>
<accession>A0A9P4YXW4</accession>
<name>A0A9P4YXW4_9HYPO</name>
<evidence type="ECO:0000256" key="1">
    <source>
        <dbReference type="SAM" id="MobiDB-lite"/>
    </source>
</evidence>
<feature type="region of interest" description="Disordered" evidence="1">
    <location>
        <begin position="308"/>
        <end position="357"/>
    </location>
</feature>
<evidence type="ECO:0000313" key="2">
    <source>
        <dbReference type="EMBL" id="KAF4123817.1"/>
    </source>
</evidence>
<feature type="region of interest" description="Disordered" evidence="1">
    <location>
        <begin position="1"/>
        <end position="43"/>
    </location>
</feature>
<organism evidence="2 3">
    <name type="scientific">Geosmithia morbida</name>
    <dbReference type="NCBI Taxonomy" id="1094350"/>
    <lineage>
        <taxon>Eukaryota</taxon>
        <taxon>Fungi</taxon>
        <taxon>Dikarya</taxon>
        <taxon>Ascomycota</taxon>
        <taxon>Pezizomycotina</taxon>
        <taxon>Sordariomycetes</taxon>
        <taxon>Hypocreomycetidae</taxon>
        <taxon>Hypocreales</taxon>
        <taxon>Bionectriaceae</taxon>
        <taxon>Geosmithia</taxon>
    </lineage>
</organism>
<dbReference type="OrthoDB" id="5206740at2759"/>
<dbReference type="GeneID" id="55971758"/>
<feature type="compositionally biased region" description="Low complexity" evidence="1">
    <location>
        <begin position="143"/>
        <end position="154"/>
    </location>
</feature>
<feature type="compositionally biased region" description="Basic residues" evidence="1">
    <location>
        <begin position="347"/>
        <end position="357"/>
    </location>
</feature>
<sequence>MATHQPKRPSKPRLSLKIQTTSASSGPETAAPAATVSGQQRATHNVDPGDITTFNTLSNAYATAIQRSTPLTAINTLERLNLATPSSYRDPRDRIMTPYLTTSYPETPLSADHGSGNATSSSSSPPSSRRRRQPALTLPSIMTTAATTTTTTTTTPPPLSGTLEDNRTRAFNYPSSSLLHCQDAAASAADSTVPFAAPPPPYTQPRVLRSILRNSPLPPRTAILPPSPRRQSLRLRERAARRVAYNSPLEQEIVTSIYTEPCIDLMYSPGTPPSSSSGSASSPSPFGNNNGTAVSATADQVLDHVLAPTTRDGGQTPGPFEETRRRMTRSATTTSSSPPPSSSPSGVRKRRSTGRKDRRWVWTTHIEEDEEEDDDEVGGAVAALRAARAREEAAKAAAEKAEAEASSKVAEEVAAAATATVTPEVVDIDVEATPTPSAESCCSWSEDKDVDMTDASSIASEVVVEEPAVVESDVKTPTVPSVPKKRDTPIPELATDSQRATPVPPLLTQ</sequence>
<dbReference type="EMBL" id="JAANYQ010000005">
    <property type="protein sequence ID" value="KAF4123817.1"/>
    <property type="molecule type" value="Genomic_DNA"/>
</dbReference>
<feature type="compositionally biased region" description="Low complexity" evidence="1">
    <location>
        <begin position="273"/>
        <end position="285"/>
    </location>
</feature>
<feature type="compositionally biased region" description="Basic residues" evidence="1">
    <location>
        <begin position="1"/>
        <end position="11"/>
    </location>
</feature>
<reference evidence="2" key="1">
    <citation type="submission" date="2020-03" db="EMBL/GenBank/DDBJ databases">
        <title>Site-based positive gene gene selection in Geosmithia morbida across the United States reveals a broad range of putative effectors and factors for local host and environmental adapation.</title>
        <authorList>
            <person name="Onufrak A."/>
            <person name="Murdoch R.W."/>
            <person name="Gazis R."/>
            <person name="Huff M."/>
            <person name="Staton M."/>
            <person name="Klingeman W."/>
            <person name="Hadziabdic D."/>
        </authorList>
    </citation>
    <scope>NUCLEOTIDE SEQUENCE</scope>
    <source>
        <strain evidence="2">1262</strain>
    </source>
</reference>
<evidence type="ECO:0000313" key="3">
    <source>
        <dbReference type="Proteomes" id="UP000749293"/>
    </source>
</evidence>
<feature type="region of interest" description="Disordered" evidence="1">
    <location>
        <begin position="102"/>
        <end position="167"/>
    </location>
</feature>
<dbReference type="RefSeq" id="XP_035322469.1">
    <property type="nucleotide sequence ID" value="XM_035467503.1"/>
</dbReference>
<dbReference type="AlphaFoldDB" id="A0A9P4YXW4"/>
<feature type="region of interest" description="Disordered" evidence="1">
    <location>
        <begin position="467"/>
        <end position="509"/>
    </location>
</feature>